<dbReference type="PANTHER" id="PTHR35813">
    <property type="entry name" value="INNER MEMBRANE PROTEIN YBAN"/>
    <property type="match status" value="1"/>
</dbReference>
<dbReference type="Proteomes" id="UP000586093">
    <property type="component" value="Unassembled WGS sequence"/>
</dbReference>
<dbReference type="RefSeq" id="WP_182664940.1">
    <property type="nucleotide sequence ID" value="NZ_JACIVI010000004.1"/>
</dbReference>
<sequence>MKRPLLLLAGLLALALGLIGVVLPLLPTTPFVLLAAACFAKAHPAWEQRLLDHPRFGPGLRRWRERGAIARPAKRLAVGVLLLSALSGAWMLRERGAWAGLPPLACAAVGLWIATRPEA</sequence>
<name>A0A839HKT3_9BURK</name>
<keyword evidence="2" id="KW-1185">Reference proteome</keyword>
<dbReference type="InterPro" id="IPR007401">
    <property type="entry name" value="DUF454"/>
</dbReference>
<dbReference type="GO" id="GO:0005886">
    <property type="term" value="C:plasma membrane"/>
    <property type="evidence" value="ECO:0007669"/>
    <property type="project" value="TreeGrafter"/>
</dbReference>
<dbReference type="AlphaFoldDB" id="A0A839HKT3"/>
<dbReference type="PANTHER" id="PTHR35813:SF1">
    <property type="entry name" value="INNER MEMBRANE PROTEIN YBAN"/>
    <property type="match status" value="1"/>
</dbReference>
<gene>
    <name evidence="1" type="ORF">H4F90_12160</name>
</gene>
<organism evidence="1 2">
    <name type="scientific">Aquariibacter albus</name>
    <dbReference type="NCBI Taxonomy" id="2759899"/>
    <lineage>
        <taxon>Bacteria</taxon>
        <taxon>Pseudomonadati</taxon>
        <taxon>Pseudomonadota</taxon>
        <taxon>Betaproteobacteria</taxon>
        <taxon>Burkholderiales</taxon>
        <taxon>Sphaerotilaceae</taxon>
        <taxon>Aquariibacter</taxon>
    </lineage>
</organism>
<accession>A0A839HKT3</accession>
<evidence type="ECO:0000313" key="1">
    <source>
        <dbReference type="EMBL" id="MBB1162733.1"/>
    </source>
</evidence>
<comment type="caution">
    <text evidence="1">The sequence shown here is derived from an EMBL/GenBank/DDBJ whole genome shotgun (WGS) entry which is preliminary data.</text>
</comment>
<proteinExistence type="predicted"/>
<reference evidence="1 2" key="1">
    <citation type="submission" date="2020-08" db="EMBL/GenBank/DDBJ databases">
        <title>Aquariorum lacteus gen. nov., sp. nov., a new member of the family Comamonadaceae, isolated from freshwater aquarium.</title>
        <authorList>
            <person name="Chun S.-J."/>
        </authorList>
    </citation>
    <scope>NUCLEOTIDE SEQUENCE [LARGE SCALE GENOMIC DNA]</scope>
    <source>
        <strain evidence="1 2">SJAQ100</strain>
    </source>
</reference>
<dbReference type="PIRSF" id="PIRSF016789">
    <property type="entry name" value="DUF454"/>
    <property type="match status" value="1"/>
</dbReference>
<evidence type="ECO:0000313" key="2">
    <source>
        <dbReference type="Proteomes" id="UP000586093"/>
    </source>
</evidence>
<protein>
    <submittedName>
        <fullName evidence="1">YbaN family protein</fullName>
    </submittedName>
</protein>
<dbReference type="Pfam" id="PF04304">
    <property type="entry name" value="DUF454"/>
    <property type="match status" value="1"/>
</dbReference>
<dbReference type="EMBL" id="JACIVI010000004">
    <property type="protein sequence ID" value="MBB1162733.1"/>
    <property type="molecule type" value="Genomic_DNA"/>
</dbReference>